<evidence type="ECO:0000256" key="1">
    <source>
        <dbReference type="SAM" id="MobiDB-lite"/>
    </source>
</evidence>
<accession>A0A915EKX3</accession>
<feature type="compositionally biased region" description="Low complexity" evidence="1">
    <location>
        <begin position="55"/>
        <end position="64"/>
    </location>
</feature>
<feature type="region of interest" description="Disordered" evidence="1">
    <location>
        <begin position="38"/>
        <end position="66"/>
    </location>
</feature>
<organism evidence="2 3">
    <name type="scientific">Ditylenchus dipsaci</name>
    <dbReference type="NCBI Taxonomy" id="166011"/>
    <lineage>
        <taxon>Eukaryota</taxon>
        <taxon>Metazoa</taxon>
        <taxon>Ecdysozoa</taxon>
        <taxon>Nematoda</taxon>
        <taxon>Chromadorea</taxon>
        <taxon>Rhabditida</taxon>
        <taxon>Tylenchina</taxon>
        <taxon>Tylenchomorpha</taxon>
        <taxon>Sphaerularioidea</taxon>
        <taxon>Anguinidae</taxon>
        <taxon>Anguininae</taxon>
        <taxon>Ditylenchus</taxon>
    </lineage>
</organism>
<reference evidence="3" key="1">
    <citation type="submission" date="2022-11" db="UniProtKB">
        <authorList>
            <consortium name="WormBaseParasite"/>
        </authorList>
    </citation>
    <scope>IDENTIFICATION</scope>
</reference>
<dbReference type="Proteomes" id="UP000887574">
    <property type="component" value="Unplaced"/>
</dbReference>
<evidence type="ECO:0000313" key="2">
    <source>
        <dbReference type="Proteomes" id="UP000887574"/>
    </source>
</evidence>
<name>A0A915EKX3_9BILA</name>
<dbReference type="AlphaFoldDB" id="A0A915EKX3"/>
<keyword evidence="2" id="KW-1185">Reference proteome</keyword>
<sequence length="99" mass="10616">MRWQLLCFDQIKDTQAQYSSDKLKSGVHDSMTYTDDVNRGIYGSSPNGGMAGEVSASSSSTPSPQLCASAKRELSSSLVENPYDAAVHAAFSESRMSSV</sequence>
<evidence type="ECO:0000313" key="3">
    <source>
        <dbReference type="WBParaSite" id="jg7006.2"/>
    </source>
</evidence>
<dbReference type="WBParaSite" id="jg7006.2">
    <property type="protein sequence ID" value="jg7006.2"/>
    <property type="gene ID" value="jg7006"/>
</dbReference>
<protein>
    <submittedName>
        <fullName evidence="3">Uncharacterized protein</fullName>
    </submittedName>
</protein>
<proteinExistence type="predicted"/>